<reference evidence="3" key="1">
    <citation type="journal article" date="2005" name="Nature">
        <title>The map-based sequence of the rice genome.</title>
        <authorList>
            <consortium name="International rice genome sequencing project (IRGSP)"/>
            <person name="Matsumoto T."/>
            <person name="Wu J."/>
            <person name="Kanamori H."/>
            <person name="Katayose Y."/>
            <person name="Fujisawa M."/>
            <person name="Namiki N."/>
            <person name="Mizuno H."/>
            <person name="Yamamoto K."/>
            <person name="Antonio B.A."/>
            <person name="Baba T."/>
            <person name="Sakata K."/>
            <person name="Nagamura Y."/>
            <person name="Aoki H."/>
            <person name="Arikawa K."/>
            <person name="Arita K."/>
            <person name="Bito T."/>
            <person name="Chiden Y."/>
            <person name="Fujitsuka N."/>
            <person name="Fukunaka R."/>
            <person name="Hamada M."/>
            <person name="Harada C."/>
            <person name="Hayashi A."/>
            <person name="Hijishita S."/>
            <person name="Honda M."/>
            <person name="Hosokawa S."/>
            <person name="Ichikawa Y."/>
            <person name="Idonuma A."/>
            <person name="Iijima M."/>
            <person name="Ikeda M."/>
            <person name="Ikeno M."/>
            <person name="Ito K."/>
            <person name="Ito S."/>
            <person name="Ito T."/>
            <person name="Ito Y."/>
            <person name="Ito Y."/>
            <person name="Iwabuchi A."/>
            <person name="Kamiya K."/>
            <person name="Karasawa W."/>
            <person name="Kurita K."/>
            <person name="Katagiri S."/>
            <person name="Kikuta A."/>
            <person name="Kobayashi H."/>
            <person name="Kobayashi N."/>
            <person name="Machita K."/>
            <person name="Maehara T."/>
            <person name="Masukawa M."/>
            <person name="Mizubayashi T."/>
            <person name="Mukai Y."/>
            <person name="Nagasaki H."/>
            <person name="Nagata Y."/>
            <person name="Naito S."/>
            <person name="Nakashima M."/>
            <person name="Nakama Y."/>
            <person name="Nakamichi Y."/>
            <person name="Nakamura M."/>
            <person name="Meguro A."/>
            <person name="Negishi M."/>
            <person name="Ohta I."/>
            <person name="Ohta T."/>
            <person name="Okamoto M."/>
            <person name="Ono N."/>
            <person name="Saji S."/>
            <person name="Sakaguchi M."/>
            <person name="Sakai K."/>
            <person name="Shibata M."/>
            <person name="Shimokawa T."/>
            <person name="Song J."/>
            <person name="Takazaki Y."/>
            <person name="Terasawa K."/>
            <person name="Tsugane M."/>
            <person name="Tsuji K."/>
            <person name="Ueda S."/>
            <person name="Waki K."/>
            <person name="Yamagata H."/>
            <person name="Yamamoto M."/>
            <person name="Yamamoto S."/>
            <person name="Yamane H."/>
            <person name="Yoshiki S."/>
            <person name="Yoshihara R."/>
            <person name="Yukawa K."/>
            <person name="Zhong H."/>
            <person name="Yano M."/>
            <person name="Yuan Q."/>
            <person name="Ouyang S."/>
            <person name="Liu J."/>
            <person name="Jones K.M."/>
            <person name="Gansberger K."/>
            <person name="Moffat K."/>
            <person name="Hill J."/>
            <person name="Bera J."/>
            <person name="Fadrosh D."/>
            <person name="Jin S."/>
            <person name="Johri S."/>
            <person name="Kim M."/>
            <person name="Overton L."/>
            <person name="Reardon M."/>
            <person name="Tsitrin T."/>
            <person name="Vuong H."/>
            <person name="Weaver B."/>
            <person name="Ciecko A."/>
            <person name="Tallon L."/>
            <person name="Jackson J."/>
            <person name="Pai G."/>
            <person name="Aken S.V."/>
            <person name="Utterback T."/>
            <person name="Reidmuller S."/>
            <person name="Feldblyum T."/>
            <person name="Hsiao J."/>
            <person name="Zismann V."/>
            <person name="Iobst S."/>
            <person name="de Vazeille A.R."/>
            <person name="Buell C.R."/>
            <person name="Ying K."/>
            <person name="Li Y."/>
            <person name="Lu T."/>
            <person name="Huang Y."/>
            <person name="Zhao Q."/>
            <person name="Feng Q."/>
            <person name="Zhang L."/>
            <person name="Zhu J."/>
            <person name="Weng Q."/>
            <person name="Mu J."/>
            <person name="Lu Y."/>
            <person name="Fan D."/>
            <person name="Liu Y."/>
            <person name="Guan J."/>
            <person name="Zhang Y."/>
            <person name="Yu S."/>
            <person name="Liu X."/>
            <person name="Zhang Y."/>
            <person name="Hong G."/>
            <person name="Han B."/>
            <person name="Choisne N."/>
            <person name="Demange N."/>
            <person name="Orjeda G."/>
            <person name="Samain S."/>
            <person name="Cattolico L."/>
            <person name="Pelletier E."/>
            <person name="Couloux A."/>
            <person name="Segurens B."/>
            <person name="Wincker P."/>
            <person name="D'Hont A."/>
            <person name="Scarpelli C."/>
            <person name="Weissenbach J."/>
            <person name="Salanoubat M."/>
            <person name="Quetier F."/>
            <person name="Yu Y."/>
            <person name="Kim H.R."/>
            <person name="Rambo T."/>
            <person name="Currie J."/>
            <person name="Collura K."/>
            <person name="Luo M."/>
            <person name="Yang T."/>
            <person name="Ammiraju J.S.S."/>
            <person name="Engler F."/>
            <person name="Soderlund C."/>
            <person name="Wing R.A."/>
            <person name="Palmer L.E."/>
            <person name="de la Bastide M."/>
            <person name="Spiegel L."/>
            <person name="Nascimento L."/>
            <person name="Zutavern T."/>
            <person name="O'Shaughnessy A."/>
            <person name="Dike S."/>
            <person name="Dedhia N."/>
            <person name="Preston R."/>
            <person name="Balija V."/>
            <person name="McCombie W.R."/>
            <person name="Chow T."/>
            <person name="Chen H."/>
            <person name="Chung M."/>
            <person name="Chen C."/>
            <person name="Shaw J."/>
            <person name="Wu H."/>
            <person name="Hsiao K."/>
            <person name="Chao Y."/>
            <person name="Chu M."/>
            <person name="Cheng C."/>
            <person name="Hour A."/>
            <person name="Lee P."/>
            <person name="Lin S."/>
            <person name="Lin Y."/>
            <person name="Liou J."/>
            <person name="Liu S."/>
            <person name="Hsing Y."/>
            <person name="Raghuvanshi S."/>
            <person name="Mohanty A."/>
            <person name="Bharti A.K."/>
            <person name="Gaur A."/>
            <person name="Gupta V."/>
            <person name="Kumar D."/>
            <person name="Ravi V."/>
            <person name="Vij S."/>
            <person name="Kapur A."/>
            <person name="Khurana P."/>
            <person name="Khurana P."/>
            <person name="Khurana J.P."/>
            <person name="Tyagi A.K."/>
            <person name="Gaikwad K."/>
            <person name="Singh A."/>
            <person name="Dalal V."/>
            <person name="Srivastava S."/>
            <person name="Dixit A."/>
            <person name="Pal A.K."/>
            <person name="Ghazi I.A."/>
            <person name="Yadav M."/>
            <person name="Pandit A."/>
            <person name="Bhargava A."/>
            <person name="Sureshbabu K."/>
            <person name="Batra K."/>
            <person name="Sharma T.R."/>
            <person name="Mohapatra T."/>
            <person name="Singh N.K."/>
            <person name="Messing J."/>
            <person name="Nelson A.B."/>
            <person name="Fuks G."/>
            <person name="Kavchok S."/>
            <person name="Keizer G."/>
            <person name="Linton E."/>
            <person name="Llaca V."/>
            <person name="Song R."/>
            <person name="Tanyolac B."/>
            <person name="Young S."/>
            <person name="Ho-Il K."/>
            <person name="Hahn J.H."/>
            <person name="Sangsakoo G."/>
            <person name="Vanavichit A."/>
            <person name="de Mattos Luiz.A.T."/>
            <person name="Zimmer P.D."/>
            <person name="Malone G."/>
            <person name="Dellagostin O."/>
            <person name="de Oliveira A.C."/>
            <person name="Bevan M."/>
            <person name="Bancroft I."/>
            <person name="Minx P."/>
            <person name="Cordum H."/>
            <person name="Wilson R."/>
            <person name="Cheng Z."/>
            <person name="Jin W."/>
            <person name="Jiang J."/>
            <person name="Leong S.A."/>
            <person name="Iwama H."/>
            <person name="Gojobori T."/>
            <person name="Itoh T."/>
            <person name="Niimura Y."/>
            <person name="Fujii Y."/>
            <person name="Habara T."/>
            <person name="Sakai H."/>
            <person name="Sato Y."/>
            <person name="Wilson G."/>
            <person name="Kumar K."/>
            <person name="McCouch S."/>
            <person name="Juretic N."/>
            <person name="Hoen D."/>
            <person name="Wright S."/>
            <person name="Bruskiewich R."/>
            <person name="Bureau T."/>
            <person name="Miyao A."/>
            <person name="Hirochika H."/>
            <person name="Nishikawa T."/>
            <person name="Kadowaki K."/>
            <person name="Sugiura M."/>
            <person name="Burr B."/>
            <person name="Sasaki T."/>
        </authorList>
    </citation>
    <scope>NUCLEOTIDE SEQUENCE [LARGE SCALE GENOMIC DNA]</scope>
    <source>
        <strain evidence="3">cv. Nipponbare</strain>
    </source>
</reference>
<dbReference type="EMBL" id="AP014959">
    <property type="protein sequence ID" value="BAS86416.1"/>
    <property type="molecule type" value="Genomic_DNA"/>
</dbReference>
<feature type="compositionally biased region" description="Basic and acidic residues" evidence="1">
    <location>
        <begin position="268"/>
        <end position="290"/>
    </location>
</feature>
<feature type="region of interest" description="Disordered" evidence="1">
    <location>
        <begin position="406"/>
        <end position="438"/>
    </location>
</feature>
<sequence>MVGVLQGEEDEHPHEGRAGVERRRQHVVVLLPPPLAVLEHEVVEDGARDEPARDVGRRRRRHPGEPVGDDGDVDERDPLLLRERPAEQPHRHGQHGAGEEQPHQVAVQAVAAEQPGGADEPPDHRRVERDPVLGARPRAVRVQRLHVADVVDAAQHPPRHRQVHHAGDHRAHQLRRVHAPRRDLHVVPQLEVREERQRVHRADPPVDLEQQVRDRLPRQRVPDHELRDDVVPRCLVGGGLDDADGEGDDEGEGEGEEHPPPRQLHLLPVHERHDQRHGDAADEQHEEPPLRHLLVPPHQLRVHVHLRRRGAHRRPALPPDVPAVEQRHVHDRRREPQEPGPDGDGEQRAQVQLPVALVRRHVEVELPREHLGGVVLLPGRREQLVGEDWELPRVERVELPVAERHDEVDEHDEARGGVGDGRPRRHQRAPVVRRDAGPVQCEGADAEAVVAGAHLLRRDAVRPRPARPREEGQDGEQVARQRVVGEAREEEDEEEAHPCRPPRRRPLPAIAALLL</sequence>
<dbReference type="Gramene" id="Os03t0751200-00">
    <property type="protein sequence ID" value="Os03t0751200-00"/>
    <property type="gene ID" value="Os03g0751200"/>
</dbReference>
<feature type="region of interest" description="Disordered" evidence="1">
    <location>
        <begin position="459"/>
        <end position="515"/>
    </location>
</feature>
<dbReference type="PaxDb" id="39947-A0A0P0W3Q5"/>
<proteinExistence type="predicted"/>
<dbReference type="Proteomes" id="UP000059680">
    <property type="component" value="Chromosome 3"/>
</dbReference>
<gene>
    <name evidence="2" type="ordered locus">Os03g0751200</name>
    <name evidence="2" type="ORF">OSNPB_030751200</name>
</gene>
<dbReference type="InParanoid" id="A0A0P0W3Q5"/>
<feature type="compositionally biased region" description="Acidic residues" evidence="1">
    <location>
        <begin position="241"/>
        <end position="255"/>
    </location>
</feature>
<feature type="compositionally biased region" description="Basic and acidic residues" evidence="1">
    <location>
        <begin position="325"/>
        <end position="337"/>
    </location>
</feature>
<organism evidence="2 3">
    <name type="scientific">Oryza sativa subsp. japonica</name>
    <name type="common">Rice</name>
    <dbReference type="NCBI Taxonomy" id="39947"/>
    <lineage>
        <taxon>Eukaryota</taxon>
        <taxon>Viridiplantae</taxon>
        <taxon>Streptophyta</taxon>
        <taxon>Embryophyta</taxon>
        <taxon>Tracheophyta</taxon>
        <taxon>Spermatophyta</taxon>
        <taxon>Magnoliopsida</taxon>
        <taxon>Liliopsida</taxon>
        <taxon>Poales</taxon>
        <taxon>Poaceae</taxon>
        <taxon>BOP clade</taxon>
        <taxon>Oryzoideae</taxon>
        <taxon>Oryzeae</taxon>
        <taxon>Oryzinae</taxon>
        <taxon>Oryza</taxon>
        <taxon>Oryza sativa</taxon>
    </lineage>
</organism>
<feature type="compositionally biased region" description="Basic and acidic residues" evidence="1">
    <location>
        <begin position="459"/>
        <end position="487"/>
    </location>
</feature>
<name>A0A0P0W3Q5_ORYSJ</name>
<feature type="compositionally biased region" description="Basic and acidic residues" evidence="1">
    <location>
        <begin position="121"/>
        <end position="131"/>
    </location>
</feature>
<feature type="compositionally biased region" description="Basic residues" evidence="1">
    <location>
        <begin position="300"/>
        <end position="315"/>
    </location>
</feature>
<dbReference type="AlphaFoldDB" id="A0A0P0W3Q5"/>
<reference evidence="2 3" key="3">
    <citation type="journal article" date="2013" name="Rice">
        <title>Improvement of the Oryza sativa Nipponbare reference genome using next generation sequence and optical map data.</title>
        <authorList>
            <person name="Kawahara Y."/>
            <person name="de la Bastide M."/>
            <person name="Hamilton J.P."/>
            <person name="Kanamori H."/>
            <person name="McCombie W.R."/>
            <person name="Ouyang S."/>
            <person name="Schwartz D.C."/>
            <person name="Tanaka T."/>
            <person name="Wu J."/>
            <person name="Zhou S."/>
            <person name="Childs K.L."/>
            <person name="Davidson R.M."/>
            <person name="Lin H."/>
            <person name="Quesada-Ocampo L."/>
            <person name="Vaillancourt B."/>
            <person name="Sakai H."/>
            <person name="Lee S.S."/>
            <person name="Kim J."/>
            <person name="Numa H."/>
            <person name="Itoh T."/>
            <person name="Buell C.R."/>
            <person name="Matsumoto T."/>
        </authorList>
    </citation>
    <scope>NUCLEOTIDE SEQUENCE [LARGE SCALE GENOMIC DNA]</scope>
    <source>
        <strain evidence="3">cv. Nipponbare</strain>
    </source>
</reference>
<feature type="compositionally biased region" description="Low complexity" evidence="1">
    <location>
        <begin position="103"/>
        <end position="115"/>
    </location>
</feature>
<evidence type="ECO:0000313" key="2">
    <source>
        <dbReference type="EMBL" id="BAS86416.1"/>
    </source>
</evidence>
<keyword evidence="3" id="KW-1185">Reference proteome</keyword>
<feature type="region of interest" description="Disordered" evidence="1">
    <location>
        <begin position="195"/>
        <end position="349"/>
    </location>
</feature>
<reference evidence="2 3" key="2">
    <citation type="journal article" date="2013" name="Plant Cell Physiol.">
        <title>Rice Annotation Project Database (RAP-DB): an integrative and interactive database for rice genomics.</title>
        <authorList>
            <person name="Sakai H."/>
            <person name="Lee S.S."/>
            <person name="Tanaka T."/>
            <person name="Numa H."/>
            <person name="Kim J."/>
            <person name="Kawahara Y."/>
            <person name="Wakimoto H."/>
            <person name="Yang C.C."/>
            <person name="Iwamoto M."/>
            <person name="Abe T."/>
            <person name="Yamada Y."/>
            <person name="Muto A."/>
            <person name="Inokuchi H."/>
            <person name="Ikemura T."/>
            <person name="Matsumoto T."/>
            <person name="Sasaki T."/>
            <person name="Itoh T."/>
        </authorList>
    </citation>
    <scope>NUCLEOTIDE SEQUENCE [LARGE SCALE GENOMIC DNA]</scope>
    <source>
        <strain evidence="3">cv. Nipponbare</strain>
    </source>
</reference>
<dbReference type="FunCoup" id="A0A0P0W3Q5">
    <property type="interactions" value="2"/>
</dbReference>
<feature type="compositionally biased region" description="Basic and acidic residues" evidence="1">
    <location>
        <begin position="195"/>
        <end position="231"/>
    </location>
</feature>
<feature type="compositionally biased region" description="Basic and acidic residues" evidence="1">
    <location>
        <begin position="76"/>
        <end position="90"/>
    </location>
</feature>
<feature type="compositionally biased region" description="Basic and acidic residues" evidence="1">
    <location>
        <begin position="38"/>
        <end position="55"/>
    </location>
</feature>
<feature type="compositionally biased region" description="Basic and acidic residues" evidence="1">
    <location>
        <begin position="406"/>
        <end position="415"/>
    </location>
</feature>
<accession>A0A0P0W3Q5</accession>
<protein>
    <submittedName>
        <fullName evidence="2">Os03g0751200 protein</fullName>
    </submittedName>
</protein>
<feature type="region of interest" description="Disordered" evidence="1">
    <location>
        <begin position="1"/>
        <end position="137"/>
    </location>
</feature>
<evidence type="ECO:0000313" key="3">
    <source>
        <dbReference type="Proteomes" id="UP000059680"/>
    </source>
</evidence>
<feature type="compositionally biased region" description="Basic and acidic residues" evidence="1">
    <location>
        <begin position="11"/>
        <end position="22"/>
    </location>
</feature>
<evidence type="ECO:0000256" key="1">
    <source>
        <dbReference type="SAM" id="MobiDB-lite"/>
    </source>
</evidence>